<protein>
    <submittedName>
        <fullName evidence="1">Uncharacterized protein</fullName>
    </submittedName>
</protein>
<comment type="caution">
    <text evidence="1">The sequence shown here is derived from an EMBL/GenBank/DDBJ whole genome shotgun (WGS) entry which is preliminary data.</text>
</comment>
<gene>
    <name evidence="1" type="ORF">T4A_5045</name>
</gene>
<evidence type="ECO:0000313" key="2">
    <source>
        <dbReference type="Proteomes" id="UP000054632"/>
    </source>
</evidence>
<organism evidence="1 2">
    <name type="scientific">Trichinella pseudospiralis</name>
    <name type="common">Parasitic roundworm</name>
    <dbReference type="NCBI Taxonomy" id="6337"/>
    <lineage>
        <taxon>Eukaryota</taxon>
        <taxon>Metazoa</taxon>
        <taxon>Ecdysozoa</taxon>
        <taxon>Nematoda</taxon>
        <taxon>Enoplea</taxon>
        <taxon>Dorylaimia</taxon>
        <taxon>Trichinellida</taxon>
        <taxon>Trichinellidae</taxon>
        <taxon>Trichinella</taxon>
    </lineage>
</organism>
<accession>A0A0V1C350</accession>
<dbReference type="Proteomes" id="UP000054632">
    <property type="component" value="Unassembled WGS sequence"/>
</dbReference>
<dbReference type="EMBL" id="JYDR01004699">
    <property type="protein sequence ID" value="KRY43753.1"/>
    <property type="molecule type" value="Genomic_DNA"/>
</dbReference>
<dbReference type="AlphaFoldDB" id="A0A0V1C350"/>
<sequence length="35" mass="3736">MARKVLDSTKIVHICLKLAPNSGLYLGLVGGHMAQ</sequence>
<name>A0A0V1C350_TRIPS</name>
<proteinExistence type="predicted"/>
<evidence type="ECO:0000313" key="1">
    <source>
        <dbReference type="EMBL" id="KRY43753.1"/>
    </source>
</evidence>
<reference evidence="1 2" key="1">
    <citation type="submission" date="2015-01" db="EMBL/GenBank/DDBJ databases">
        <title>Evolution of Trichinella species and genotypes.</title>
        <authorList>
            <person name="Korhonen P.K."/>
            <person name="Edoardo P."/>
            <person name="Giuseppe L.R."/>
            <person name="Gasser R.B."/>
        </authorList>
    </citation>
    <scope>NUCLEOTIDE SEQUENCE [LARGE SCALE GENOMIC DNA]</scope>
    <source>
        <strain evidence="1">ISS13</strain>
    </source>
</reference>